<dbReference type="EMBL" id="JACHEM010000002">
    <property type="protein sequence ID" value="MBB6434276.1"/>
    <property type="molecule type" value="Genomic_DNA"/>
</dbReference>
<dbReference type="AlphaFoldDB" id="A0A7X0HB97"/>
<comment type="caution">
    <text evidence="2">The sequence shown here is derived from an EMBL/GenBank/DDBJ whole genome shotgun (WGS) entry which is preliminary data.</text>
</comment>
<organism evidence="2 3">
    <name type="scientific">Streptomyces candidus</name>
    <dbReference type="NCBI Taxonomy" id="67283"/>
    <lineage>
        <taxon>Bacteria</taxon>
        <taxon>Bacillati</taxon>
        <taxon>Actinomycetota</taxon>
        <taxon>Actinomycetes</taxon>
        <taxon>Kitasatosporales</taxon>
        <taxon>Streptomycetaceae</taxon>
        <taxon>Streptomyces</taxon>
    </lineage>
</organism>
<feature type="compositionally biased region" description="Polar residues" evidence="1">
    <location>
        <begin position="471"/>
        <end position="493"/>
    </location>
</feature>
<protein>
    <submittedName>
        <fullName evidence="2">Uncharacterized protein</fullName>
    </submittedName>
</protein>
<proteinExistence type="predicted"/>
<feature type="region of interest" description="Disordered" evidence="1">
    <location>
        <begin position="463"/>
        <end position="623"/>
    </location>
</feature>
<evidence type="ECO:0000313" key="2">
    <source>
        <dbReference type="EMBL" id="MBB6434276.1"/>
    </source>
</evidence>
<dbReference type="RefSeq" id="WP_185026792.1">
    <property type="nucleotide sequence ID" value="NZ_BNBN01000002.1"/>
</dbReference>
<feature type="compositionally biased region" description="Gly residues" evidence="1">
    <location>
        <begin position="571"/>
        <end position="588"/>
    </location>
</feature>
<evidence type="ECO:0000256" key="1">
    <source>
        <dbReference type="SAM" id="MobiDB-lite"/>
    </source>
</evidence>
<evidence type="ECO:0000313" key="3">
    <source>
        <dbReference type="Proteomes" id="UP000540423"/>
    </source>
</evidence>
<dbReference type="CDD" id="cd20739">
    <property type="entry name" value="PoNe_DUF637"/>
    <property type="match status" value="1"/>
</dbReference>
<sequence length="914" mass="95920">MSDTTPVPAAGVPQFTGNLATLERHITALRKDGAKLATQGKSTHTTFQGLSAYYKAPEADRLFATTTPVSTTAHDIGADMGTIADALETYATEVRPLAKRLAELKADAQTFANAAAADDTWREDGDKVEENNERRDEISRTLEAFWTAEIECHSKIVKLVNGKTYSLNDGSKSDHLYGYRADDLKGAKGLPWGDPVVESVRWYQAYEHVADFGTGVVVDGVWGTITGLGTLVGVNGWDAAGEAWTGLAKLATGVAVMAVPGASLALSLHGGEEGRRWVKDSQTALKETGKALVAWDQWGSNPGRAAGLVTFNVVTTVFTGGVGAGVSGAGKAGAVAKALSVAGKAGRVIDPTTYVFKAGAYTGIKIGDLFGSLKNAKQVDVGLPPGTIELPEGTLRNADGTVTLPADAAPPKGAVAQPNGTYTLTDDAVPAGSLRNPDGSGTYLTPGGDVINGKGEVLARVEDAPGDVVNTPATRAETPNTPSRAEAPSTPSRAETPAPKRVLVSVGADTPRAAHGGTGQLGDVAGVGDNTPRNSVGTVGGGRAGGSLPDDSIDVGGRGGSHDLPGRAGAASGGGGDDFVRGGEGGVDSVGPADDLPGRTADEGAHADGGRPAPGQEGGQPLDPAREIMRRQVDLANSNPEWFKEHYRSNGYRRFASREVFGQRLPTLVRDLLDSSKWMSKSDLPPAVGASYVAPEPHKGYAANLGGDALDELNKQAAVRHQAIAEDRLAEARMDRAEADYAVNPTEELAAARDAAEADHSPIHGNSRKQSEVFGEMVTEHHAIPEHFPGYTRVDDGAFGNNRFDQVYVDQNGNFVVAEAKGSTGASLGDRIGHSGKRVEQGTREYFETILDEMKKRANKKRDVVELKLQADLRQALDADPPKVRYVLVKADSTKAGSYAGYQMKEFNIKKKRE</sequence>
<accession>A0A7X0HB97</accession>
<dbReference type="InterPro" id="IPR049762">
    <property type="entry name" value="PoNe_dom"/>
</dbReference>
<dbReference type="Proteomes" id="UP000540423">
    <property type="component" value="Unassembled WGS sequence"/>
</dbReference>
<feature type="compositionally biased region" description="Basic and acidic residues" evidence="1">
    <location>
        <begin position="596"/>
        <end position="609"/>
    </location>
</feature>
<reference evidence="2 3" key="1">
    <citation type="submission" date="2020-08" db="EMBL/GenBank/DDBJ databases">
        <title>Genomic Encyclopedia of Type Strains, Phase IV (KMG-IV): sequencing the most valuable type-strain genomes for metagenomic binning, comparative biology and taxonomic classification.</title>
        <authorList>
            <person name="Goeker M."/>
        </authorList>
    </citation>
    <scope>NUCLEOTIDE SEQUENCE [LARGE SCALE GENOMIC DNA]</scope>
    <source>
        <strain evidence="2 3">DSM 40141</strain>
    </source>
</reference>
<gene>
    <name evidence="2" type="ORF">HNQ79_000724</name>
</gene>
<keyword evidence="3" id="KW-1185">Reference proteome</keyword>
<name>A0A7X0HB97_9ACTN</name>